<comment type="caution">
    <text evidence="1">The sequence shown here is derived from an EMBL/GenBank/DDBJ whole genome shotgun (WGS) entry which is preliminary data.</text>
</comment>
<reference evidence="1" key="1">
    <citation type="journal article" date="2014" name="Front. Microbiol.">
        <title>High frequency of phylogenetically diverse reductive dehalogenase-homologous genes in deep subseafloor sedimentary metagenomes.</title>
        <authorList>
            <person name="Kawai M."/>
            <person name="Futagami T."/>
            <person name="Toyoda A."/>
            <person name="Takaki Y."/>
            <person name="Nishi S."/>
            <person name="Hori S."/>
            <person name="Arai W."/>
            <person name="Tsubouchi T."/>
            <person name="Morono Y."/>
            <person name="Uchiyama I."/>
            <person name="Ito T."/>
            <person name="Fujiyama A."/>
            <person name="Inagaki F."/>
            <person name="Takami H."/>
        </authorList>
    </citation>
    <scope>NUCLEOTIDE SEQUENCE</scope>
    <source>
        <strain evidence="1">Expedition CK06-06</strain>
    </source>
</reference>
<sequence length="151" mass="17066">MAINGLPCVLNREISLGFFGSDTSIPNTEIPDPAPTIEIIQITKEKNFQIEHQVNLGIPKDLRGDFEIIDNYFLLHNSNGLQIIDLTNKENPIKAGSLEVLSMNNEIIKSGEKYITILKMDFDESLDTVDFYLQIYNFSDPEYPTLASNLK</sequence>
<dbReference type="AlphaFoldDB" id="X1CGP1"/>
<evidence type="ECO:0000313" key="1">
    <source>
        <dbReference type="EMBL" id="GAG83411.1"/>
    </source>
</evidence>
<protein>
    <submittedName>
        <fullName evidence="1">Uncharacterized protein</fullName>
    </submittedName>
</protein>
<proteinExistence type="predicted"/>
<dbReference type="EMBL" id="BART01013977">
    <property type="protein sequence ID" value="GAG83411.1"/>
    <property type="molecule type" value="Genomic_DNA"/>
</dbReference>
<name>X1CGP1_9ZZZZ</name>
<organism evidence="1">
    <name type="scientific">marine sediment metagenome</name>
    <dbReference type="NCBI Taxonomy" id="412755"/>
    <lineage>
        <taxon>unclassified sequences</taxon>
        <taxon>metagenomes</taxon>
        <taxon>ecological metagenomes</taxon>
    </lineage>
</organism>
<feature type="non-terminal residue" evidence="1">
    <location>
        <position position="151"/>
    </location>
</feature>
<gene>
    <name evidence="1" type="ORF">S01H4_28229</name>
</gene>
<accession>X1CGP1</accession>